<gene>
    <name evidence="2" type="ORF">A3D34_01790</name>
</gene>
<dbReference type="InterPro" id="IPR003386">
    <property type="entry name" value="LACT/PDAT_acylTrfase"/>
</dbReference>
<sequence>MKNKIFIILILFSLFMPSISQAVIFLPTANLTLLVNTQGQDSVFTFNSSDGEQFILQTENSSASQTVGIIAFGGQYILTQENLDGLTIESIDCISDNQDTIFSYQLNGVRFLPTPDENITCTFNNTKGKIPVLIVPGLLGTEIKSEDNLLWLNLEKMFTDIGDDFMDPLAFNSGLISTHDNLQLGEIIRNIPFFNYTDSLIDEFGNQGYIENENLFTFPYDWRYGVSGKYVNGKTNSDLLGEKIQDIITQTGSDKVDIIAHSLGGLVVKKYVISYPINHHIDRLVFVGVPNTGAPKAIKALLQGDDFDIKFLKIPFLSQDKMKEISENLPAAYDLLPSQQYYDVKGSFLKIVDNGSLMDINDQTEKDLNYGEFGNFITSDHNLNSKALINAENLHTADFNNFDMRTAGIDLYAIDGCRAGTIGTIIENRFKNIFGYSFTEYKTPKFTPGDGTVPLESSTNLPINQNNKFYSLMGEHSKMMSQNGSRQQIVNIISGSNLKVEDKFITQNIADCNLNGKAISVFSPINIFVTDQNGNELGNADDGSILNEIPNAAFEIFGEHKFLYLPTDNGQIYTVNIKGTGVGTYTITNQNLANNQVVGTEVFSNLPVTAKLSGQINLGSQTTLTVKETSESGDQTILPSAVLNGVESEDVVLPTSSSILSGTLGQPNFYRSDVGVLFNAEDDISGVLAVNYNIDGQGYQKVLTDSTTVSITKEGSHTVSFFATDNAGNNEQEKTISFTIDKTAPETIIQFDPVIFDIKFTGTDNISDVSKILIKDQDNIITITDQAGNITEITLHDKNRRKLMLAQIKSIKYNGLAANINKNGMMYLWFLGKGKKLTNLFQSVSSKTQYNILAVFNGKNTKITGKDFLGKISKSFDELKIIKISTNKGDFNWSY</sequence>
<dbReference type="GO" id="GO:0006629">
    <property type="term" value="P:lipid metabolic process"/>
    <property type="evidence" value="ECO:0007669"/>
    <property type="project" value="InterPro"/>
</dbReference>
<name>A0A1G2HY21_9BACT</name>
<dbReference type="AlphaFoldDB" id="A0A1G2HY21"/>
<evidence type="ECO:0000256" key="1">
    <source>
        <dbReference type="SAM" id="SignalP"/>
    </source>
</evidence>
<dbReference type="InterPro" id="IPR058094">
    <property type="entry name" value="Ig-like_OmpL47-like"/>
</dbReference>
<evidence type="ECO:0000313" key="2">
    <source>
        <dbReference type="EMBL" id="OGZ67091.1"/>
    </source>
</evidence>
<dbReference type="NCBIfam" id="NF047446">
    <property type="entry name" value="barrel_OmpL47"/>
    <property type="match status" value="1"/>
</dbReference>
<dbReference type="SUPFAM" id="SSF53474">
    <property type="entry name" value="alpha/beta-Hydrolases"/>
    <property type="match status" value="1"/>
</dbReference>
<dbReference type="GO" id="GO:0008374">
    <property type="term" value="F:O-acyltransferase activity"/>
    <property type="evidence" value="ECO:0007669"/>
    <property type="project" value="InterPro"/>
</dbReference>
<keyword evidence="1" id="KW-0732">Signal</keyword>
<dbReference type="PANTHER" id="PTHR11440">
    <property type="entry name" value="LECITHIN-CHOLESTEROL ACYLTRANSFERASE-RELATED"/>
    <property type="match status" value="1"/>
</dbReference>
<dbReference type="InterPro" id="IPR029058">
    <property type="entry name" value="AB_hydrolase_fold"/>
</dbReference>
<dbReference type="Pfam" id="PF02450">
    <property type="entry name" value="LCAT"/>
    <property type="match status" value="1"/>
</dbReference>
<reference evidence="2 3" key="1">
    <citation type="journal article" date="2016" name="Nat. Commun.">
        <title>Thousands of microbial genomes shed light on interconnected biogeochemical processes in an aquifer system.</title>
        <authorList>
            <person name="Anantharaman K."/>
            <person name="Brown C.T."/>
            <person name="Hug L.A."/>
            <person name="Sharon I."/>
            <person name="Castelle C.J."/>
            <person name="Probst A.J."/>
            <person name="Thomas B.C."/>
            <person name="Singh A."/>
            <person name="Wilkins M.J."/>
            <person name="Karaoz U."/>
            <person name="Brodie E.L."/>
            <person name="Williams K.H."/>
            <person name="Hubbard S.S."/>
            <person name="Banfield J.F."/>
        </authorList>
    </citation>
    <scope>NUCLEOTIDE SEQUENCE [LARGE SCALE GENOMIC DNA]</scope>
</reference>
<comment type="caution">
    <text evidence="2">The sequence shown here is derived from an EMBL/GenBank/DDBJ whole genome shotgun (WGS) entry which is preliminary data.</text>
</comment>
<evidence type="ECO:0000313" key="3">
    <source>
        <dbReference type="Proteomes" id="UP000179183"/>
    </source>
</evidence>
<protein>
    <submittedName>
        <fullName evidence="2">Uncharacterized protein</fullName>
    </submittedName>
</protein>
<dbReference type="Gene3D" id="3.30.1920.20">
    <property type="match status" value="1"/>
</dbReference>
<feature type="chain" id="PRO_5009583200" evidence="1">
    <location>
        <begin position="23"/>
        <end position="895"/>
    </location>
</feature>
<proteinExistence type="predicted"/>
<accession>A0A1G2HY21</accession>
<organism evidence="2 3">
    <name type="scientific">Candidatus Staskawiczbacteria bacterium RIFCSPHIGHO2_02_FULL_33_16</name>
    <dbReference type="NCBI Taxonomy" id="1802204"/>
    <lineage>
        <taxon>Bacteria</taxon>
        <taxon>Candidatus Staskawicziibacteriota</taxon>
    </lineage>
</organism>
<dbReference type="Gene3D" id="3.40.50.1820">
    <property type="entry name" value="alpha/beta hydrolase"/>
    <property type="match status" value="1"/>
</dbReference>
<dbReference type="EMBL" id="MHOQ01000012">
    <property type="protein sequence ID" value="OGZ67091.1"/>
    <property type="molecule type" value="Genomic_DNA"/>
</dbReference>
<feature type="signal peptide" evidence="1">
    <location>
        <begin position="1"/>
        <end position="22"/>
    </location>
</feature>
<dbReference type="Proteomes" id="UP000179183">
    <property type="component" value="Unassembled WGS sequence"/>
</dbReference>